<dbReference type="Gene3D" id="3.90.25.10">
    <property type="entry name" value="UDP-galactose 4-epimerase, domain 1"/>
    <property type="match status" value="1"/>
</dbReference>
<dbReference type="AlphaFoldDB" id="A0A4Q6XGH4"/>
<dbReference type="PANTHER" id="PTHR43162">
    <property type="match status" value="1"/>
</dbReference>
<dbReference type="Proteomes" id="UP000292085">
    <property type="component" value="Unassembled WGS sequence"/>
</dbReference>
<dbReference type="SUPFAM" id="SSF51735">
    <property type="entry name" value="NAD(P)-binding Rossmann-fold domains"/>
    <property type="match status" value="1"/>
</dbReference>
<dbReference type="EMBL" id="SGIS01000111">
    <property type="protein sequence ID" value="RZF59010.1"/>
    <property type="molecule type" value="Genomic_DNA"/>
</dbReference>
<keyword evidence="3" id="KW-1185">Reference proteome</keyword>
<dbReference type="RefSeq" id="WP_130160578.1">
    <property type="nucleotide sequence ID" value="NZ_SGIS01000111.1"/>
</dbReference>
<dbReference type="Pfam" id="PF05368">
    <property type="entry name" value="NmrA"/>
    <property type="match status" value="1"/>
</dbReference>
<evidence type="ECO:0000259" key="1">
    <source>
        <dbReference type="Pfam" id="PF05368"/>
    </source>
</evidence>
<dbReference type="OrthoDB" id="7771794at2"/>
<protein>
    <recommendedName>
        <fullName evidence="1">NmrA-like domain-containing protein</fullName>
    </recommendedName>
</protein>
<proteinExistence type="predicted"/>
<evidence type="ECO:0000313" key="3">
    <source>
        <dbReference type="Proteomes" id="UP000292085"/>
    </source>
</evidence>
<name>A0A4Q6XGH4_9SPHN</name>
<dbReference type="InterPro" id="IPR051604">
    <property type="entry name" value="Ergot_Alk_Oxidoreductase"/>
</dbReference>
<evidence type="ECO:0000313" key="2">
    <source>
        <dbReference type="EMBL" id="RZF59010.1"/>
    </source>
</evidence>
<dbReference type="InterPro" id="IPR008030">
    <property type="entry name" value="NmrA-like"/>
</dbReference>
<gene>
    <name evidence="2" type="ORF">EWE75_24170</name>
</gene>
<accession>A0A4Q6XGH4</accession>
<sequence>MKVFVTAAFGHQGKILIPKLAAAGFDVRAARGTAKREEEVLRLGAKEVFVGDLSDPKVYAEALDGCDSVYHVGPGAHPRELEMGYAMVEAAKKVGVRHVVLLSLLQPFIDIIQHRYKLDHELALVKAGLNYTALRPCDYMMPEVHVAPAVHTGILPVFSEDLDRVHSFLSLDDLTDVALKVLIEGSTHYFAAYELSGPDKITPLGMAQILSRVIGRDVQAEVKSPQNLIDALWENRDPSADFSHQEKIVRSIMAWYKQYDFVGNPRTLEWLLGRRPTTFEEFATKAYADIFAGKPKSPTEN</sequence>
<dbReference type="InterPro" id="IPR036291">
    <property type="entry name" value="NAD(P)-bd_dom_sf"/>
</dbReference>
<dbReference type="PANTHER" id="PTHR43162:SF1">
    <property type="entry name" value="PRESTALK A DIFFERENTIATION PROTEIN A"/>
    <property type="match status" value="1"/>
</dbReference>
<reference evidence="2 3" key="1">
    <citation type="submission" date="2019-02" db="EMBL/GenBank/DDBJ databases">
        <authorList>
            <person name="Li Y."/>
        </authorList>
    </citation>
    <scope>NUCLEOTIDE SEQUENCE [LARGE SCALE GENOMIC DNA]</scope>
    <source>
        <strain evidence="2 3">3-7</strain>
    </source>
</reference>
<dbReference type="Gene3D" id="3.40.50.720">
    <property type="entry name" value="NAD(P)-binding Rossmann-like Domain"/>
    <property type="match status" value="1"/>
</dbReference>
<organism evidence="2 3">
    <name type="scientific">Sphingomonas populi</name>
    <dbReference type="NCBI Taxonomy" id="2484750"/>
    <lineage>
        <taxon>Bacteria</taxon>
        <taxon>Pseudomonadati</taxon>
        <taxon>Pseudomonadota</taxon>
        <taxon>Alphaproteobacteria</taxon>
        <taxon>Sphingomonadales</taxon>
        <taxon>Sphingomonadaceae</taxon>
        <taxon>Sphingomonas</taxon>
    </lineage>
</organism>
<comment type="caution">
    <text evidence="2">The sequence shown here is derived from an EMBL/GenBank/DDBJ whole genome shotgun (WGS) entry which is preliminary data.</text>
</comment>
<feature type="domain" description="NmrA-like" evidence="1">
    <location>
        <begin position="2"/>
        <end position="249"/>
    </location>
</feature>